<evidence type="ECO:0000256" key="1">
    <source>
        <dbReference type="SAM" id="Phobius"/>
    </source>
</evidence>
<feature type="transmembrane region" description="Helical" evidence="1">
    <location>
        <begin position="50"/>
        <end position="68"/>
    </location>
</feature>
<accession>A0A0R0CV69</accession>
<dbReference type="Proteomes" id="UP000051386">
    <property type="component" value="Unassembled WGS sequence"/>
</dbReference>
<organism evidence="2 3">
    <name type="scientific">Stenotrophomonas chelatiphaga</name>
    <dbReference type="NCBI Taxonomy" id="517011"/>
    <lineage>
        <taxon>Bacteria</taxon>
        <taxon>Pseudomonadati</taxon>
        <taxon>Pseudomonadota</taxon>
        <taxon>Gammaproteobacteria</taxon>
        <taxon>Lysobacterales</taxon>
        <taxon>Lysobacteraceae</taxon>
        <taxon>Stenotrophomonas</taxon>
    </lineage>
</organism>
<gene>
    <name evidence="2" type="ORF">ABB28_09775</name>
</gene>
<sequence length="82" mass="8623">MPGEIIGEGLAALLRWLLQQPAWFVVEIVLGGTGYLILRLLRSRRAEDGHACVLAGLVFWAATASAWGGGCAGPQDDNATAC</sequence>
<evidence type="ECO:0008006" key="4">
    <source>
        <dbReference type="Google" id="ProtNLM"/>
    </source>
</evidence>
<keyword evidence="1" id="KW-0812">Transmembrane</keyword>
<protein>
    <recommendedName>
        <fullName evidence="4">Transmembrane protein</fullName>
    </recommendedName>
</protein>
<comment type="caution">
    <text evidence="2">The sequence shown here is derived from an EMBL/GenBank/DDBJ whole genome shotgun (WGS) entry which is preliminary data.</text>
</comment>
<feature type="transmembrane region" description="Helical" evidence="1">
    <location>
        <begin position="20"/>
        <end position="38"/>
    </location>
</feature>
<evidence type="ECO:0000313" key="3">
    <source>
        <dbReference type="Proteomes" id="UP000051386"/>
    </source>
</evidence>
<proteinExistence type="predicted"/>
<reference evidence="2 3" key="1">
    <citation type="submission" date="2015-05" db="EMBL/GenBank/DDBJ databases">
        <title>Genome sequencing and analysis of members of genus Stenotrophomonas.</title>
        <authorList>
            <person name="Patil P.P."/>
            <person name="Midha S."/>
            <person name="Patil P.B."/>
        </authorList>
    </citation>
    <scope>NUCLEOTIDE SEQUENCE [LARGE SCALE GENOMIC DNA]</scope>
    <source>
        <strain evidence="2 3">DSM 21508</strain>
    </source>
</reference>
<evidence type="ECO:0000313" key="2">
    <source>
        <dbReference type="EMBL" id="KRG73693.1"/>
    </source>
</evidence>
<keyword evidence="1" id="KW-0472">Membrane</keyword>
<dbReference type="EMBL" id="LDJK01000040">
    <property type="protein sequence ID" value="KRG73693.1"/>
    <property type="molecule type" value="Genomic_DNA"/>
</dbReference>
<keyword evidence="1" id="KW-1133">Transmembrane helix</keyword>
<dbReference type="RefSeq" id="WP_057508443.1">
    <property type="nucleotide sequence ID" value="NZ_LDJK01000040.1"/>
</dbReference>
<dbReference type="PATRIC" id="fig|517011.3.peg.1665"/>
<keyword evidence="3" id="KW-1185">Reference proteome</keyword>
<dbReference type="AlphaFoldDB" id="A0A0R0CV69"/>
<name>A0A0R0CV69_9GAMM</name>